<keyword evidence="2" id="KW-1133">Transmembrane helix</keyword>
<sequence length="250" mass="27633">MGFLRPGQKKQIVLERRAGKPGKTFLVVEYIVAPSGYDPRTPFVEGAEVGRVKIRVRAYKDKKIADTVSHLQGQAVTQSGQKFVAPAVIDDEKIEREIEELYGKKNAPQPMFEFDNHLTDLEEEDDEEKKAEGKVKGLHQKIYSPKKPSPSQAKKKVAVAEVAGGVVATADGIVVAESGGGGSGGTELIKTIKGKLEKISQELETMKSLITEQQKKLDKLENALFELPYIKFALAFLAILFIFHVSFLRH</sequence>
<evidence type="ECO:0000313" key="3">
    <source>
        <dbReference type="Proteomes" id="UP000050640"/>
    </source>
</evidence>
<dbReference type="InterPro" id="IPR013783">
    <property type="entry name" value="Ig-like_fold"/>
</dbReference>
<dbReference type="Gene3D" id="2.60.40.10">
    <property type="entry name" value="Immunoglobulins"/>
    <property type="match status" value="1"/>
</dbReference>
<evidence type="ECO:0000256" key="2">
    <source>
        <dbReference type="SAM" id="Phobius"/>
    </source>
</evidence>
<dbReference type="WBParaSite" id="EEL_0000653001-mRNA-1">
    <property type="protein sequence ID" value="EEL_0000653001-mRNA-1"/>
    <property type="gene ID" value="EEL_0000653001"/>
</dbReference>
<keyword evidence="1" id="KW-0175">Coiled coil</keyword>
<keyword evidence="3" id="KW-1185">Reference proteome</keyword>
<feature type="coiled-coil region" evidence="1">
    <location>
        <begin position="189"/>
        <end position="223"/>
    </location>
</feature>
<name>A0A0R3RWI8_9BILA</name>
<organism evidence="3 4">
    <name type="scientific">Elaeophora elaphi</name>
    <dbReference type="NCBI Taxonomy" id="1147741"/>
    <lineage>
        <taxon>Eukaryota</taxon>
        <taxon>Metazoa</taxon>
        <taxon>Ecdysozoa</taxon>
        <taxon>Nematoda</taxon>
        <taxon>Chromadorea</taxon>
        <taxon>Rhabditida</taxon>
        <taxon>Spirurina</taxon>
        <taxon>Spiruromorpha</taxon>
        <taxon>Filarioidea</taxon>
        <taxon>Onchocercidae</taxon>
        <taxon>Elaeophora</taxon>
    </lineage>
</organism>
<feature type="transmembrane region" description="Helical" evidence="2">
    <location>
        <begin position="229"/>
        <end position="248"/>
    </location>
</feature>
<evidence type="ECO:0000256" key="1">
    <source>
        <dbReference type="SAM" id="Coils"/>
    </source>
</evidence>
<proteinExistence type="predicted"/>
<accession>A0A0R3RWI8</accession>
<dbReference type="Proteomes" id="UP000050640">
    <property type="component" value="Unplaced"/>
</dbReference>
<keyword evidence="2" id="KW-0472">Membrane</keyword>
<keyword evidence="2" id="KW-0812">Transmembrane</keyword>
<dbReference type="AlphaFoldDB" id="A0A0R3RWI8"/>
<protein>
    <submittedName>
        <fullName evidence="4">MSP domain-containing protein</fullName>
    </submittedName>
</protein>
<evidence type="ECO:0000313" key="4">
    <source>
        <dbReference type="WBParaSite" id="EEL_0000653001-mRNA-1"/>
    </source>
</evidence>
<reference evidence="4" key="1">
    <citation type="submission" date="2017-02" db="UniProtKB">
        <authorList>
            <consortium name="WormBaseParasite"/>
        </authorList>
    </citation>
    <scope>IDENTIFICATION</scope>
</reference>